<sequence>MTCRSNTINGPTYLIVCLCTQLVLNPIADHNIGSSWNLPLHVKLKTTDMEYLSIENMANVDQKQEKIGDEIKIMTKKKKIGGIKTMPFIFANEICDRFAATGFHSNMITYLTKELNMPLVQASNTLTIFNGTANFMPLFGALIADSFAGRFWTIMAGSIIYELGLISITILAIQPTLQPPPCPTQMNCKEASALQLWVLYISMLLTSIGSGGIRPCVVTFAADQFDMTKSGVAARSWNLFNWYYISMGMAVLTAQTFVVYIQDNVGWGWGLGVPTIAMASSIIAFLVGSPLYNRIKPQGSPLVRLAQVIVAAVKKRKEVVPKDPALLYENRELDAAISLHGRLLHTNQFKWFDKAAIVTDGNATDSKPPNLWRLATVHRVEELKCIIRMFPIWAAGILFFASSSHLLSFTILQAGAMNHHLSHSFQIPPASLSIFSNITMVIGLVLYECLFVPFARRFTRNPSGITCLQRMGVGYVVNILATIVASFVEIKRKAVASDHNLLDDPNAIIPITVFWLAPQFCLQGLAEVFMSVGHLEFLYDQSPESMRNTALALYWIAIGMGDYVGTLIVSLIHKYSGMKSNWLPDRNLNRGKLECYYWLVSGIQVINVVYYVICSWLYTYKPLEEVSETCKEEVEDLAGNKIPSMILDGRNGHGEVELGLGRNETT</sequence>
<feature type="transmembrane region" description="Helical" evidence="6">
    <location>
        <begin position="267"/>
        <end position="287"/>
    </location>
</feature>
<protein>
    <submittedName>
        <fullName evidence="7">Uncharacterized protein</fullName>
    </submittedName>
</protein>
<comment type="subcellular location">
    <subcellularLocation>
        <location evidence="1">Membrane</location>
        <topology evidence="1">Multi-pass membrane protein</topology>
    </subcellularLocation>
</comment>
<dbReference type="Gene3D" id="1.20.1250.20">
    <property type="entry name" value="MFS general substrate transporter like domains"/>
    <property type="match status" value="1"/>
</dbReference>
<feature type="transmembrane region" description="Helical" evidence="6">
    <location>
        <begin position="242"/>
        <end position="261"/>
    </location>
</feature>
<dbReference type="GO" id="GO:0022857">
    <property type="term" value="F:transmembrane transporter activity"/>
    <property type="evidence" value="ECO:0007669"/>
    <property type="project" value="InterPro"/>
</dbReference>
<feature type="transmembrane region" description="Helical" evidence="6">
    <location>
        <begin position="467"/>
        <end position="488"/>
    </location>
</feature>
<dbReference type="InterPro" id="IPR000109">
    <property type="entry name" value="POT_fam"/>
</dbReference>
<dbReference type="Pfam" id="PF00854">
    <property type="entry name" value="PTR2"/>
    <property type="match status" value="1"/>
</dbReference>
<keyword evidence="3 6" id="KW-0812">Transmembrane</keyword>
<feature type="transmembrane region" description="Helical" evidence="6">
    <location>
        <begin position="434"/>
        <end position="455"/>
    </location>
</feature>
<dbReference type="GO" id="GO:0016020">
    <property type="term" value="C:membrane"/>
    <property type="evidence" value="ECO:0007669"/>
    <property type="project" value="UniProtKB-SubCell"/>
</dbReference>
<feature type="transmembrane region" description="Helical" evidence="6">
    <location>
        <begin position="508"/>
        <end position="530"/>
    </location>
</feature>
<comment type="similarity">
    <text evidence="2">Belongs to the major facilitator superfamily. Proton-dependent oligopeptide transporter (POT/PTR) (TC 2.A.17) family.</text>
</comment>
<evidence type="ECO:0000256" key="5">
    <source>
        <dbReference type="ARBA" id="ARBA00023136"/>
    </source>
</evidence>
<accession>A0A8J4VJR7</accession>
<comment type="caution">
    <text evidence="7">The sequence shown here is derived from an EMBL/GenBank/DDBJ whole genome shotgun (WGS) entry which is preliminary data.</text>
</comment>
<dbReference type="OrthoDB" id="205993at2759"/>
<keyword evidence="8" id="KW-1185">Reference proteome</keyword>
<evidence type="ECO:0000256" key="2">
    <source>
        <dbReference type="ARBA" id="ARBA00005982"/>
    </source>
</evidence>
<evidence type="ECO:0000256" key="6">
    <source>
        <dbReference type="SAM" id="Phobius"/>
    </source>
</evidence>
<feature type="transmembrane region" description="Helical" evidence="6">
    <location>
        <begin position="551"/>
        <end position="576"/>
    </location>
</feature>
<dbReference type="InterPro" id="IPR036259">
    <property type="entry name" value="MFS_trans_sf"/>
</dbReference>
<evidence type="ECO:0000256" key="4">
    <source>
        <dbReference type="ARBA" id="ARBA00022989"/>
    </source>
</evidence>
<dbReference type="Proteomes" id="UP000737018">
    <property type="component" value="Unassembled WGS sequence"/>
</dbReference>
<feature type="transmembrane region" description="Helical" evidence="6">
    <location>
        <begin position="596"/>
        <end position="618"/>
    </location>
</feature>
<feature type="transmembrane region" description="Helical" evidence="6">
    <location>
        <begin position="159"/>
        <end position="177"/>
    </location>
</feature>
<proteinExistence type="inferred from homology"/>
<organism evidence="7 8">
    <name type="scientific">Castanea mollissima</name>
    <name type="common">Chinese chestnut</name>
    <dbReference type="NCBI Taxonomy" id="60419"/>
    <lineage>
        <taxon>Eukaryota</taxon>
        <taxon>Viridiplantae</taxon>
        <taxon>Streptophyta</taxon>
        <taxon>Embryophyta</taxon>
        <taxon>Tracheophyta</taxon>
        <taxon>Spermatophyta</taxon>
        <taxon>Magnoliopsida</taxon>
        <taxon>eudicotyledons</taxon>
        <taxon>Gunneridae</taxon>
        <taxon>Pentapetalae</taxon>
        <taxon>rosids</taxon>
        <taxon>fabids</taxon>
        <taxon>Fagales</taxon>
        <taxon>Fagaceae</taxon>
        <taxon>Castanea</taxon>
    </lineage>
</organism>
<keyword evidence="4 6" id="KW-1133">Transmembrane helix</keyword>
<feature type="transmembrane region" description="Helical" evidence="6">
    <location>
        <begin position="197"/>
        <end position="221"/>
    </location>
</feature>
<dbReference type="EMBL" id="JRKL02004998">
    <property type="protein sequence ID" value="KAF3951326.1"/>
    <property type="molecule type" value="Genomic_DNA"/>
</dbReference>
<feature type="transmembrane region" description="Helical" evidence="6">
    <location>
        <begin position="392"/>
        <end position="414"/>
    </location>
</feature>
<reference evidence="7" key="1">
    <citation type="submission" date="2020-03" db="EMBL/GenBank/DDBJ databases">
        <title>Castanea mollissima Vanexum genome sequencing.</title>
        <authorList>
            <person name="Staton M."/>
        </authorList>
    </citation>
    <scope>NUCLEOTIDE SEQUENCE</scope>
    <source>
        <tissue evidence="7">Leaf</tissue>
    </source>
</reference>
<evidence type="ECO:0000313" key="7">
    <source>
        <dbReference type="EMBL" id="KAF3951326.1"/>
    </source>
</evidence>
<evidence type="ECO:0000256" key="3">
    <source>
        <dbReference type="ARBA" id="ARBA00022692"/>
    </source>
</evidence>
<dbReference type="AlphaFoldDB" id="A0A8J4VJR7"/>
<dbReference type="PANTHER" id="PTHR11654">
    <property type="entry name" value="OLIGOPEPTIDE TRANSPORTER-RELATED"/>
    <property type="match status" value="1"/>
</dbReference>
<name>A0A8J4VJR7_9ROSI</name>
<keyword evidence="5 6" id="KW-0472">Membrane</keyword>
<dbReference type="SUPFAM" id="SSF103473">
    <property type="entry name" value="MFS general substrate transporter"/>
    <property type="match status" value="1"/>
</dbReference>
<evidence type="ECO:0000256" key="1">
    <source>
        <dbReference type="ARBA" id="ARBA00004141"/>
    </source>
</evidence>
<evidence type="ECO:0000313" key="8">
    <source>
        <dbReference type="Proteomes" id="UP000737018"/>
    </source>
</evidence>
<gene>
    <name evidence="7" type="ORF">CMV_023010</name>
</gene>